<evidence type="ECO:0000256" key="5">
    <source>
        <dbReference type="ARBA" id="ARBA00023124"/>
    </source>
</evidence>
<dbReference type="EMBL" id="CP046455">
    <property type="protein sequence ID" value="QGU06644.1"/>
    <property type="molecule type" value="Genomic_DNA"/>
</dbReference>
<reference evidence="9 10" key="1">
    <citation type="submission" date="2019-11" db="EMBL/GenBank/DDBJ databases">
        <title>Complete genome sequence of Corynebacterium kalinowskii 1959, a novel Corynebacterium species isolated from soil of a small paddock in Vilsendorf, Germany.</title>
        <authorList>
            <person name="Schaffert L."/>
            <person name="Ruwe M."/>
            <person name="Milse J."/>
            <person name="Hanuschka K."/>
            <person name="Ortseifen V."/>
            <person name="Droste J."/>
            <person name="Brandt D."/>
            <person name="Schlueter L."/>
            <person name="Kutter Y."/>
            <person name="Vinke S."/>
            <person name="Viehoefer P."/>
            <person name="Jacob L."/>
            <person name="Luebke N.-C."/>
            <person name="Schulte-Berndt E."/>
            <person name="Hain C."/>
            <person name="Linder M."/>
            <person name="Schmidt P."/>
            <person name="Wollenschlaeger L."/>
            <person name="Luttermann T."/>
            <person name="Thieme E."/>
            <person name="Hassa J."/>
            <person name="Haak M."/>
            <person name="Wittchen M."/>
            <person name="Mentz A."/>
            <person name="Persicke M."/>
            <person name="Busche T."/>
            <person name="Ruckert C."/>
        </authorList>
    </citation>
    <scope>NUCLEOTIDE SEQUENCE [LARGE SCALE GENOMIC DNA]</scope>
    <source>
        <strain evidence="9 10">2039</strain>
    </source>
</reference>
<keyword evidence="6" id="KW-0238">DNA-binding</keyword>
<gene>
    <name evidence="9" type="primary">yedK</name>
    <name evidence="9" type="ORF">COCCU_03450</name>
</gene>
<protein>
    <recommendedName>
        <fullName evidence="8">Abasic site processing protein</fullName>
        <ecNumber evidence="8">3.4.-.-</ecNumber>
    </recommendedName>
</protein>
<dbReference type="InterPro" id="IPR036590">
    <property type="entry name" value="SRAP-like"/>
</dbReference>
<accession>A0A6B8VZ92</accession>
<dbReference type="Proteomes" id="UP000424462">
    <property type="component" value="Chromosome"/>
</dbReference>
<proteinExistence type="inferred from homology"/>
<dbReference type="PANTHER" id="PTHR13604:SF0">
    <property type="entry name" value="ABASIC SITE PROCESSING PROTEIN HMCES"/>
    <property type="match status" value="1"/>
</dbReference>
<dbReference type="SUPFAM" id="SSF143081">
    <property type="entry name" value="BB1717-like"/>
    <property type="match status" value="1"/>
</dbReference>
<keyword evidence="5" id="KW-0190">Covalent protein-DNA linkage</keyword>
<dbReference type="RefSeq" id="WP_156230231.1">
    <property type="nucleotide sequence ID" value="NZ_CP046455.1"/>
</dbReference>
<dbReference type="GO" id="GO:0003697">
    <property type="term" value="F:single-stranded DNA binding"/>
    <property type="evidence" value="ECO:0007669"/>
    <property type="project" value="InterPro"/>
</dbReference>
<dbReference type="GO" id="GO:0016829">
    <property type="term" value="F:lyase activity"/>
    <property type="evidence" value="ECO:0007669"/>
    <property type="project" value="UniProtKB-KW"/>
</dbReference>
<dbReference type="GO" id="GO:0008233">
    <property type="term" value="F:peptidase activity"/>
    <property type="evidence" value="ECO:0007669"/>
    <property type="project" value="UniProtKB-KW"/>
</dbReference>
<dbReference type="InterPro" id="IPR003738">
    <property type="entry name" value="SRAP"/>
</dbReference>
<dbReference type="AlphaFoldDB" id="A0A6B8VZ92"/>
<evidence type="ECO:0000256" key="8">
    <source>
        <dbReference type="RuleBase" id="RU364100"/>
    </source>
</evidence>
<evidence type="ECO:0000313" key="9">
    <source>
        <dbReference type="EMBL" id="QGU06644.1"/>
    </source>
</evidence>
<evidence type="ECO:0000256" key="3">
    <source>
        <dbReference type="ARBA" id="ARBA00022763"/>
    </source>
</evidence>
<dbReference type="GO" id="GO:0006508">
    <property type="term" value="P:proteolysis"/>
    <property type="evidence" value="ECO:0007669"/>
    <property type="project" value="UniProtKB-KW"/>
</dbReference>
<evidence type="ECO:0000256" key="2">
    <source>
        <dbReference type="ARBA" id="ARBA00022670"/>
    </source>
</evidence>
<keyword evidence="4 8" id="KW-0378">Hydrolase</keyword>
<evidence type="ECO:0000256" key="7">
    <source>
        <dbReference type="ARBA" id="ARBA00023239"/>
    </source>
</evidence>
<dbReference type="KEGG" id="cok:COCCU_03450"/>
<evidence type="ECO:0000256" key="6">
    <source>
        <dbReference type="ARBA" id="ARBA00023125"/>
    </source>
</evidence>
<dbReference type="PANTHER" id="PTHR13604">
    <property type="entry name" value="DC12-RELATED"/>
    <property type="match status" value="1"/>
</dbReference>
<dbReference type="GO" id="GO:0106300">
    <property type="term" value="P:protein-DNA covalent cross-linking repair"/>
    <property type="evidence" value="ECO:0007669"/>
    <property type="project" value="InterPro"/>
</dbReference>
<keyword evidence="2 8" id="KW-0645">Protease</keyword>
<evidence type="ECO:0000256" key="1">
    <source>
        <dbReference type="ARBA" id="ARBA00008136"/>
    </source>
</evidence>
<name>A0A6B8VZ92_9CORY</name>
<sequence>MCGRFVLFTTAEALIDAAGVHFAQVSAPQGTPGPRYNLAPTQVIPILREGVIEPARWGLLPHWKKDETGPPLFNARSETVATKPSFRDAYRHHRCLIPMNGYYEWHEKKPQFVSLGGDDSELMWAAGLYATGLGKLSATMLTTDSAPPIEWLHDRMPRFLSDEEIPAWLAGEDMAGSLTPPELLSRFVVRPAAREVGNVRNDYPELIAADQ</sequence>
<evidence type="ECO:0000256" key="4">
    <source>
        <dbReference type="ARBA" id="ARBA00022801"/>
    </source>
</evidence>
<keyword evidence="3" id="KW-0227">DNA damage</keyword>
<organism evidence="9 10">
    <name type="scientific">Corynebacterium occultum</name>
    <dbReference type="NCBI Taxonomy" id="2675219"/>
    <lineage>
        <taxon>Bacteria</taxon>
        <taxon>Bacillati</taxon>
        <taxon>Actinomycetota</taxon>
        <taxon>Actinomycetes</taxon>
        <taxon>Mycobacteriales</taxon>
        <taxon>Corynebacteriaceae</taxon>
        <taxon>Corynebacterium</taxon>
    </lineage>
</organism>
<comment type="similarity">
    <text evidence="1 8">Belongs to the SOS response-associated peptidase family.</text>
</comment>
<dbReference type="EC" id="3.4.-.-" evidence="8"/>
<dbReference type="Pfam" id="PF02586">
    <property type="entry name" value="SRAP"/>
    <property type="match status" value="1"/>
</dbReference>
<dbReference type="Gene3D" id="3.90.1680.10">
    <property type="entry name" value="SOS response associated peptidase-like"/>
    <property type="match status" value="1"/>
</dbReference>
<keyword evidence="10" id="KW-1185">Reference proteome</keyword>
<keyword evidence="7" id="KW-0456">Lyase</keyword>
<evidence type="ECO:0000313" key="10">
    <source>
        <dbReference type="Proteomes" id="UP000424462"/>
    </source>
</evidence>